<gene>
    <name evidence="3" type="ORF">CP960_07520</name>
</gene>
<name>A0A2N1J2V0_9BACT</name>
<feature type="transmembrane region" description="Helical" evidence="1">
    <location>
        <begin position="37"/>
        <end position="57"/>
    </location>
</feature>
<feature type="transmembrane region" description="Helical" evidence="1">
    <location>
        <begin position="156"/>
        <end position="175"/>
    </location>
</feature>
<evidence type="ECO:0000259" key="2">
    <source>
        <dbReference type="Pfam" id="PF00892"/>
    </source>
</evidence>
<dbReference type="PANTHER" id="PTHR22911:SF137">
    <property type="entry name" value="SOLUTE CARRIER FAMILY 35 MEMBER G2-RELATED"/>
    <property type="match status" value="1"/>
</dbReference>
<comment type="caution">
    <text evidence="3">The sequence shown here is derived from an EMBL/GenBank/DDBJ whole genome shotgun (WGS) entry which is preliminary data.</text>
</comment>
<proteinExistence type="predicted"/>
<dbReference type="AlphaFoldDB" id="A0A2N1J2V0"/>
<keyword evidence="1" id="KW-1133">Transmembrane helix</keyword>
<keyword evidence="1" id="KW-0472">Membrane</keyword>
<feature type="transmembrane region" description="Helical" evidence="1">
    <location>
        <begin position="124"/>
        <end position="144"/>
    </location>
</feature>
<feature type="transmembrane region" description="Helical" evidence="1">
    <location>
        <begin position="247"/>
        <end position="264"/>
    </location>
</feature>
<sequence>MIKSNSKAYKFALTAIFFWSTVATAFKLSLEFLTPEMLVFLASIASTVILFIILLYEKRLYLVKTHIKNNFKLTLAMGILNPFLYYLVLFKAYSLLPAQEAQAINYTWALMLAYLAVPFLKQKLTFQDIIAGIICYFGVLIISTRGEPFSLNFSNLYGVSLALFSTVLWAMYWIFNTKSKAHPEVGLFANFLVALPLIVCYLYFTDGFFVPEIKAILAASYVGVFEMGITFMFWLKAMQYTTSTSKIANLIFISPFLSLIFIYFILGEKIYISTLFGLTLIVFGLIVQQKRTKIAKK</sequence>
<dbReference type="Pfam" id="PF00892">
    <property type="entry name" value="EamA"/>
    <property type="match status" value="2"/>
</dbReference>
<protein>
    <submittedName>
        <fullName evidence="3">EamA family transporter</fullName>
    </submittedName>
</protein>
<organism evidence="3 4">
    <name type="scientific">Malaciobacter halophilus</name>
    <dbReference type="NCBI Taxonomy" id="197482"/>
    <lineage>
        <taxon>Bacteria</taxon>
        <taxon>Pseudomonadati</taxon>
        <taxon>Campylobacterota</taxon>
        <taxon>Epsilonproteobacteria</taxon>
        <taxon>Campylobacterales</taxon>
        <taxon>Arcobacteraceae</taxon>
        <taxon>Malaciobacter</taxon>
    </lineage>
</organism>
<evidence type="ECO:0000313" key="3">
    <source>
        <dbReference type="EMBL" id="PKI80888.1"/>
    </source>
</evidence>
<feature type="transmembrane region" description="Helical" evidence="1">
    <location>
        <begin position="216"/>
        <end position="235"/>
    </location>
</feature>
<evidence type="ECO:0000313" key="4">
    <source>
        <dbReference type="Proteomes" id="UP000233248"/>
    </source>
</evidence>
<feature type="transmembrane region" description="Helical" evidence="1">
    <location>
        <begin position="187"/>
        <end position="204"/>
    </location>
</feature>
<dbReference type="InterPro" id="IPR000620">
    <property type="entry name" value="EamA_dom"/>
</dbReference>
<evidence type="ECO:0000256" key="1">
    <source>
        <dbReference type="SAM" id="Phobius"/>
    </source>
</evidence>
<keyword evidence="1" id="KW-0812">Transmembrane</keyword>
<reference evidence="3 4" key="1">
    <citation type="submission" date="2017-09" db="EMBL/GenBank/DDBJ databases">
        <title>Genomics of the genus Arcobacter.</title>
        <authorList>
            <person name="Perez-Cataluna A."/>
            <person name="Figueras M.J."/>
            <person name="Salas-Masso N."/>
        </authorList>
    </citation>
    <scope>NUCLEOTIDE SEQUENCE [LARGE SCALE GENOMIC DNA]</scope>
    <source>
        <strain evidence="3 4">DSM 18005</strain>
    </source>
</reference>
<feature type="transmembrane region" description="Helical" evidence="1">
    <location>
        <begin position="270"/>
        <end position="287"/>
    </location>
</feature>
<dbReference type="OrthoDB" id="5729944at2"/>
<feature type="domain" description="EamA" evidence="2">
    <location>
        <begin position="157"/>
        <end position="287"/>
    </location>
</feature>
<feature type="transmembrane region" description="Helical" evidence="1">
    <location>
        <begin position="69"/>
        <end position="89"/>
    </location>
</feature>
<feature type="domain" description="EamA" evidence="2">
    <location>
        <begin position="8"/>
        <end position="144"/>
    </location>
</feature>
<dbReference type="GO" id="GO:0016020">
    <property type="term" value="C:membrane"/>
    <property type="evidence" value="ECO:0007669"/>
    <property type="project" value="InterPro"/>
</dbReference>
<dbReference type="SUPFAM" id="SSF103481">
    <property type="entry name" value="Multidrug resistance efflux transporter EmrE"/>
    <property type="match status" value="2"/>
</dbReference>
<dbReference type="EMBL" id="NXIF01000027">
    <property type="protein sequence ID" value="PKI80888.1"/>
    <property type="molecule type" value="Genomic_DNA"/>
</dbReference>
<dbReference type="InterPro" id="IPR037185">
    <property type="entry name" value="EmrE-like"/>
</dbReference>
<keyword evidence="4" id="KW-1185">Reference proteome</keyword>
<dbReference type="Proteomes" id="UP000233248">
    <property type="component" value="Unassembled WGS sequence"/>
</dbReference>
<accession>A0A2N1J2V0</accession>
<dbReference type="PANTHER" id="PTHR22911">
    <property type="entry name" value="ACYL-MALONYL CONDENSING ENZYME-RELATED"/>
    <property type="match status" value="1"/>
</dbReference>
<feature type="transmembrane region" description="Helical" evidence="1">
    <location>
        <begin position="101"/>
        <end position="117"/>
    </location>
</feature>